<comment type="caution">
    <text evidence="3">The sequence shown here is derived from an EMBL/GenBank/DDBJ whole genome shotgun (WGS) entry which is preliminary data.</text>
</comment>
<dbReference type="Proteomes" id="UP001206595">
    <property type="component" value="Unassembled WGS sequence"/>
</dbReference>
<feature type="compositionally biased region" description="Low complexity" evidence="1">
    <location>
        <begin position="145"/>
        <end position="163"/>
    </location>
</feature>
<dbReference type="PANTHER" id="PTHR13612">
    <property type="entry name" value="ENHANCER OF MRNA-DECAPPING PROTEIN 3"/>
    <property type="match status" value="1"/>
</dbReference>
<evidence type="ECO:0000313" key="4">
    <source>
        <dbReference type="Proteomes" id="UP001206595"/>
    </source>
</evidence>
<sequence length="644" mass="69380">MFRITGLNTRTIQQKVLSIQPDRLYSSPQTATMYEDYVGKAANITLSDGRFVKGTIVEVLDAVGSMKLSDVRIFKTPNDIPRELVSFAIPGNRIQEISVDQQGSQPSSPSTVDNVEQTPSIASPMVPESGRTATPLDILLGSPIRPSSDMSSTPRSLSSPMSPNIVSDNDIPNVVENKPPTPVSKPTAKIPSFAAVRPHRARDFVETVEIEYGDLWTDSRSPASNRSPSVKGKKITKQGDASPNSQTLGSPITMNSPTPQIVDHHHNHHQQLQKQLQQQQQQQQQQQHGSITADTIPDNQPAINGNTASKRPANPKVDQSATNLLLANLNIANGRPTPASSVPKTNVPENSLKKLPSFTIPAGLIPPKARRKESADASIPQSPEKKRGAQTKATMPTTPPVAEVPVMQPAEKAPPQAPTTTIRTVSEGQECPLVQPSLMKTVHAMCDSESGPNNIMIMESAGVSAAMMALKAIGGQRRIQPNNHNAAPLVVVLAGNNNYTGAYGLAAARHLLNRGCQVVVCIAASNNASIAQRIASQEYIIQLAGGRIVKRVEDLPQQLTTPVDIIIDALLGSQTTFADLKSDYESFQIVIAAMDWANSNKAPVLSIDFPSGVDPIEGMCPFRIGEITCLFIHRRSIYRNTLSC</sequence>
<feature type="region of interest" description="Disordered" evidence="1">
    <location>
        <begin position="332"/>
        <end position="418"/>
    </location>
</feature>
<dbReference type="PANTHER" id="PTHR13612:SF0">
    <property type="entry name" value="ENHANCER OF MRNA-DECAPPING PROTEIN 3"/>
    <property type="match status" value="1"/>
</dbReference>
<dbReference type="Gene3D" id="3.40.50.10260">
    <property type="entry name" value="YjeF N-terminal domain"/>
    <property type="match status" value="1"/>
</dbReference>
<dbReference type="GO" id="GO:0033962">
    <property type="term" value="P:P-body assembly"/>
    <property type="evidence" value="ECO:0007669"/>
    <property type="project" value="TreeGrafter"/>
</dbReference>
<feature type="region of interest" description="Disordered" evidence="1">
    <location>
        <begin position="98"/>
        <end position="188"/>
    </location>
</feature>
<dbReference type="AlphaFoldDB" id="A0AAD5E4M5"/>
<reference evidence="3" key="2">
    <citation type="journal article" date="2022" name="Proc. Natl. Acad. Sci. U.S.A.">
        <title>Diploid-dominant life cycles characterize the early evolution of Fungi.</title>
        <authorList>
            <person name="Amses K.R."/>
            <person name="Simmons D.R."/>
            <person name="Longcore J.E."/>
            <person name="Mondo S.J."/>
            <person name="Seto K."/>
            <person name="Jeronimo G.H."/>
            <person name="Bonds A.E."/>
            <person name="Quandt C.A."/>
            <person name="Davis W.J."/>
            <person name="Chang Y."/>
            <person name="Federici B.A."/>
            <person name="Kuo A."/>
            <person name="LaButti K."/>
            <person name="Pangilinan J."/>
            <person name="Andreopoulos W."/>
            <person name="Tritt A."/>
            <person name="Riley R."/>
            <person name="Hundley H."/>
            <person name="Johnson J."/>
            <person name="Lipzen A."/>
            <person name="Barry K."/>
            <person name="Lang B.F."/>
            <person name="Cuomo C.A."/>
            <person name="Buchler N.E."/>
            <person name="Grigoriev I.V."/>
            <person name="Spatafora J.W."/>
            <person name="Stajich J.E."/>
            <person name="James T.Y."/>
        </authorList>
    </citation>
    <scope>NUCLEOTIDE SEQUENCE</scope>
    <source>
        <strain evidence="3">AG</strain>
    </source>
</reference>
<organism evidence="3 4">
    <name type="scientific">Umbelopsis ramanniana AG</name>
    <dbReference type="NCBI Taxonomy" id="1314678"/>
    <lineage>
        <taxon>Eukaryota</taxon>
        <taxon>Fungi</taxon>
        <taxon>Fungi incertae sedis</taxon>
        <taxon>Mucoromycota</taxon>
        <taxon>Mucoromycotina</taxon>
        <taxon>Umbelopsidomycetes</taxon>
        <taxon>Umbelopsidales</taxon>
        <taxon>Umbelopsidaceae</taxon>
        <taxon>Umbelopsis</taxon>
    </lineage>
</organism>
<dbReference type="PROSITE" id="PS51385">
    <property type="entry name" value="YJEF_N"/>
    <property type="match status" value="1"/>
</dbReference>
<accession>A0AAD5E4M5</accession>
<dbReference type="SUPFAM" id="SSF64153">
    <property type="entry name" value="YjeF N-terminal domain-like"/>
    <property type="match status" value="1"/>
</dbReference>
<evidence type="ECO:0000259" key="2">
    <source>
        <dbReference type="PROSITE" id="PS51385"/>
    </source>
</evidence>
<dbReference type="RefSeq" id="XP_051440519.1">
    <property type="nucleotide sequence ID" value="XM_051592299.1"/>
</dbReference>
<dbReference type="Pfam" id="PF03853">
    <property type="entry name" value="YjeF_N"/>
    <property type="match status" value="1"/>
</dbReference>
<evidence type="ECO:0000313" key="3">
    <source>
        <dbReference type="EMBL" id="KAI8575515.1"/>
    </source>
</evidence>
<feature type="domain" description="YjeF N-terminal" evidence="2">
    <location>
        <begin position="439"/>
        <end position="644"/>
    </location>
</feature>
<evidence type="ECO:0000256" key="1">
    <source>
        <dbReference type="SAM" id="MobiDB-lite"/>
    </source>
</evidence>
<feature type="region of interest" description="Disordered" evidence="1">
    <location>
        <begin position="217"/>
        <end position="316"/>
    </location>
</feature>
<dbReference type="GO" id="GO:0031087">
    <property type="term" value="P:deadenylation-independent decapping of nuclear-transcribed mRNA"/>
    <property type="evidence" value="ECO:0007669"/>
    <property type="project" value="TreeGrafter"/>
</dbReference>
<dbReference type="GO" id="GO:0000932">
    <property type="term" value="C:P-body"/>
    <property type="evidence" value="ECO:0007669"/>
    <property type="project" value="TreeGrafter"/>
</dbReference>
<gene>
    <name evidence="3" type="ORF">K450DRAFT_261305</name>
</gene>
<reference evidence="3" key="1">
    <citation type="submission" date="2021-06" db="EMBL/GenBank/DDBJ databases">
        <authorList>
            <consortium name="DOE Joint Genome Institute"/>
            <person name="Mondo S.J."/>
            <person name="Amses K.R."/>
            <person name="Simmons D.R."/>
            <person name="Longcore J.E."/>
            <person name="Seto K."/>
            <person name="Alves G.H."/>
            <person name="Bonds A.E."/>
            <person name="Quandt C.A."/>
            <person name="Davis W.J."/>
            <person name="Chang Y."/>
            <person name="Letcher P.M."/>
            <person name="Powell M.J."/>
            <person name="Kuo A."/>
            <person name="Labutti K."/>
            <person name="Pangilinan J."/>
            <person name="Andreopoulos W."/>
            <person name="Tritt A."/>
            <person name="Riley R."/>
            <person name="Hundley H."/>
            <person name="Johnson J."/>
            <person name="Lipzen A."/>
            <person name="Barry K."/>
            <person name="Berbee M.L."/>
            <person name="Buchler N.E."/>
            <person name="Grigoriev I.V."/>
            <person name="Spatafora J.W."/>
            <person name="Stajich J.E."/>
            <person name="James T.Y."/>
        </authorList>
    </citation>
    <scope>NUCLEOTIDE SEQUENCE</scope>
    <source>
        <strain evidence="3">AG</strain>
    </source>
</reference>
<feature type="compositionally biased region" description="Polar residues" evidence="1">
    <location>
        <begin position="239"/>
        <end position="259"/>
    </location>
</feature>
<protein>
    <recommendedName>
        <fullName evidence="2">YjeF N-terminal domain-containing protein</fullName>
    </recommendedName>
</protein>
<name>A0AAD5E4M5_UMBRA</name>
<feature type="compositionally biased region" description="Polar residues" evidence="1">
    <location>
        <begin position="218"/>
        <end position="228"/>
    </location>
</feature>
<dbReference type="InterPro" id="IPR036652">
    <property type="entry name" value="YjeF_N_dom_sf"/>
</dbReference>
<dbReference type="EMBL" id="MU620978">
    <property type="protein sequence ID" value="KAI8575515.1"/>
    <property type="molecule type" value="Genomic_DNA"/>
</dbReference>
<feature type="compositionally biased region" description="Low complexity" evidence="1">
    <location>
        <begin position="272"/>
        <end position="288"/>
    </location>
</feature>
<dbReference type="GeneID" id="75917642"/>
<feature type="compositionally biased region" description="Polar residues" evidence="1">
    <location>
        <begin position="98"/>
        <end position="121"/>
    </location>
</feature>
<feature type="compositionally biased region" description="Polar residues" evidence="1">
    <location>
        <begin position="338"/>
        <end position="349"/>
    </location>
</feature>
<proteinExistence type="predicted"/>
<feature type="compositionally biased region" description="Polar residues" evidence="1">
    <location>
        <begin position="289"/>
        <end position="309"/>
    </location>
</feature>
<keyword evidence="4" id="KW-1185">Reference proteome</keyword>
<dbReference type="GO" id="GO:0003729">
    <property type="term" value="F:mRNA binding"/>
    <property type="evidence" value="ECO:0007669"/>
    <property type="project" value="TreeGrafter"/>
</dbReference>
<dbReference type="InterPro" id="IPR004443">
    <property type="entry name" value="YjeF_N_dom"/>
</dbReference>